<comment type="caution">
    <text evidence="8">The sequence shown here is derived from an EMBL/GenBank/DDBJ whole genome shotgun (WGS) entry which is preliminary data.</text>
</comment>
<evidence type="ECO:0000256" key="5">
    <source>
        <dbReference type="PIRSR" id="PIRSR000137-2"/>
    </source>
</evidence>
<accession>A0A9W7L4J6</accession>
<dbReference type="PANTHER" id="PTHR11552">
    <property type="entry name" value="GLUCOSE-METHANOL-CHOLINE GMC OXIDOREDUCTASE"/>
    <property type="match status" value="1"/>
</dbReference>
<dbReference type="PIRSF" id="PIRSF000137">
    <property type="entry name" value="Alcohol_oxidase"/>
    <property type="match status" value="1"/>
</dbReference>
<dbReference type="GO" id="GO:0050660">
    <property type="term" value="F:flavin adenine dinucleotide binding"/>
    <property type="evidence" value="ECO:0007669"/>
    <property type="project" value="InterPro"/>
</dbReference>
<dbReference type="AlphaFoldDB" id="A0A9W7L4J6"/>
<dbReference type="InterPro" id="IPR007867">
    <property type="entry name" value="GMC_OxRtase_C"/>
</dbReference>
<keyword evidence="9" id="KW-1185">Reference proteome</keyword>
<evidence type="ECO:0000256" key="4">
    <source>
        <dbReference type="ARBA" id="ARBA00022827"/>
    </source>
</evidence>
<dbReference type="Pfam" id="PF05199">
    <property type="entry name" value="GMC_oxred_C"/>
    <property type="match status" value="1"/>
</dbReference>
<evidence type="ECO:0000256" key="2">
    <source>
        <dbReference type="ARBA" id="ARBA00010790"/>
    </source>
</evidence>
<proteinExistence type="inferred from homology"/>
<comment type="cofactor">
    <cofactor evidence="1 5">
        <name>FAD</name>
        <dbReference type="ChEBI" id="CHEBI:57692"/>
    </cofactor>
</comment>
<dbReference type="EMBL" id="BRYA01000655">
    <property type="protein sequence ID" value="GMI28013.1"/>
    <property type="molecule type" value="Genomic_DNA"/>
</dbReference>
<dbReference type="Gene3D" id="3.50.50.60">
    <property type="entry name" value="FAD/NAD(P)-binding domain"/>
    <property type="match status" value="1"/>
</dbReference>
<dbReference type="InterPro" id="IPR012132">
    <property type="entry name" value="GMC_OxRdtase"/>
</dbReference>
<evidence type="ECO:0000259" key="7">
    <source>
        <dbReference type="Pfam" id="PF05199"/>
    </source>
</evidence>
<keyword evidence="3" id="KW-0285">Flavoprotein</keyword>
<evidence type="ECO:0000256" key="3">
    <source>
        <dbReference type="ARBA" id="ARBA00022630"/>
    </source>
</evidence>
<organism evidence="8 9">
    <name type="scientific">Triparma columacea</name>
    <dbReference type="NCBI Taxonomy" id="722753"/>
    <lineage>
        <taxon>Eukaryota</taxon>
        <taxon>Sar</taxon>
        <taxon>Stramenopiles</taxon>
        <taxon>Ochrophyta</taxon>
        <taxon>Bolidophyceae</taxon>
        <taxon>Parmales</taxon>
        <taxon>Triparmaceae</taxon>
        <taxon>Triparma</taxon>
    </lineage>
</organism>
<evidence type="ECO:0000259" key="6">
    <source>
        <dbReference type="Pfam" id="PF00732"/>
    </source>
</evidence>
<sequence length="474" mass="51242">MGMVNAGIYMESGEDDGRKWNVTGWELGKEEYRELREPEGRIRVQLGTDILGERVKDGGIPQTPGLGGFLTSCASAGVNVVERGFNDGVRLGCGVYEFTVRDGVRDSVRERFLVDRAGRGELQNLRVVTGANVERVKIEKTTGLATGVVYRMDGEAKDREVRVKRGAGAGVDNGAYIKAGVVLSAGATGTPGLLMRSGVCGGCEIADLEGVGRNLQDHPVVGVVVEIEDKGGEEDVRMIGGVWERYRETRGREGKDQGVMGTAGFQVGAFLRSGIGEDEDGEKDDAPDIQITVFPRVTEPSFRDAEMSRPQTPGVVRMLFTVSLLSPTGRMRVTPTGQIVPEGGEYLSDMDVRKLEWGVEEVRRILGHEPMKSRVIKVSDPQVPSGPLLRNWVLKNAKGNNHWAGSCRMGNREDEDKGIVVDEDLVVRGTKNLMVADASIMPRITNGNVHSTVVLIGKKAAGIIANGIGGKREE</sequence>
<protein>
    <recommendedName>
        <fullName evidence="10">Glucose-methanol-choline oxidoreductase N-terminal domain-containing protein</fullName>
    </recommendedName>
</protein>
<dbReference type="Pfam" id="PF00732">
    <property type="entry name" value="GMC_oxred_N"/>
    <property type="match status" value="1"/>
</dbReference>
<feature type="domain" description="Glucose-methanol-choline oxidoreductase C-terminal" evidence="7">
    <location>
        <begin position="329"/>
        <end position="457"/>
    </location>
</feature>
<dbReference type="InterPro" id="IPR036188">
    <property type="entry name" value="FAD/NAD-bd_sf"/>
</dbReference>
<keyword evidence="4 5" id="KW-0274">FAD</keyword>
<evidence type="ECO:0000313" key="9">
    <source>
        <dbReference type="Proteomes" id="UP001165065"/>
    </source>
</evidence>
<dbReference type="Gene3D" id="3.30.560.10">
    <property type="entry name" value="Glucose Oxidase, domain 3"/>
    <property type="match status" value="1"/>
</dbReference>
<evidence type="ECO:0000256" key="1">
    <source>
        <dbReference type="ARBA" id="ARBA00001974"/>
    </source>
</evidence>
<dbReference type="OrthoDB" id="269227at2759"/>
<dbReference type="InterPro" id="IPR000172">
    <property type="entry name" value="GMC_OxRdtase_N"/>
</dbReference>
<evidence type="ECO:0008006" key="10">
    <source>
        <dbReference type="Google" id="ProtNLM"/>
    </source>
</evidence>
<dbReference type="PANTHER" id="PTHR11552:SF147">
    <property type="entry name" value="CHOLINE DEHYDROGENASE, MITOCHONDRIAL"/>
    <property type="match status" value="1"/>
</dbReference>
<gene>
    <name evidence="8" type="ORF">TrCOL_g8145</name>
</gene>
<dbReference type="SUPFAM" id="SSF51905">
    <property type="entry name" value="FAD/NAD(P)-binding domain"/>
    <property type="match status" value="1"/>
</dbReference>
<feature type="binding site" evidence="5">
    <location>
        <position position="133"/>
    </location>
    <ligand>
        <name>FAD</name>
        <dbReference type="ChEBI" id="CHEBI:57692"/>
    </ligand>
</feature>
<evidence type="ECO:0000313" key="8">
    <source>
        <dbReference type="EMBL" id="GMI28013.1"/>
    </source>
</evidence>
<dbReference type="GO" id="GO:0016614">
    <property type="term" value="F:oxidoreductase activity, acting on CH-OH group of donors"/>
    <property type="evidence" value="ECO:0007669"/>
    <property type="project" value="InterPro"/>
</dbReference>
<dbReference type="Proteomes" id="UP001165065">
    <property type="component" value="Unassembled WGS sequence"/>
</dbReference>
<comment type="similarity">
    <text evidence="2">Belongs to the GMC oxidoreductase family.</text>
</comment>
<reference evidence="9" key="1">
    <citation type="journal article" date="2023" name="Commun. Biol.">
        <title>Genome analysis of Parmales, the sister group of diatoms, reveals the evolutionary specialization of diatoms from phago-mixotrophs to photoautotrophs.</title>
        <authorList>
            <person name="Ban H."/>
            <person name="Sato S."/>
            <person name="Yoshikawa S."/>
            <person name="Yamada K."/>
            <person name="Nakamura Y."/>
            <person name="Ichinomiya M."/>
            <person name="Sato N."/>
            <person name="Blanc-Mathieu R."/>
            <person name="Endo H."/>
            <person name="Kuwata A."/>
            <person name="Ogata H."/>
        </authorList>
    </citation>
    <scope>NUCLEOTIDE SEQUENCE [LARGE SCALE GENOMIC DNA]</scope>
</reference>
<dbReference type="SUPFAM" id="SSF54373">
    <property type="entry name" value="FAD-linked reductases, C-terminal domain"/>
    <property type="match status" value="1"/>
</dbReference>
<feature type="domain" description="Glucose-methanol-choline oxidoreductase N-terminal" evidence="6">
    <location>
        <begin position="3"/>
        <end position="220"/>
    </location>
</feature>
<name>A0A9W7L4J6_9STRA</name>